<dbReference type="Pfam" id="PF25896">
    <property type="entry name" value="HTH_AT3G52170"/>
    <property type="match status" value="1"/>
</dbReference>
<name>A0A8K0NAD9_COCNU</name>
<dbReference type="Proteomes" id="UP000797356">
    <property type="component" value="Chromosome 12"/>
</dbReference>
<accession>A0A8K0NAD9</accession>
<feature type="compositionally biased region" description="Basic residues" evidence="1">
    <location>
        <begin position="12"/>
        <end position="31"/>
    </location>
</feature>
<dbReference type="InterPro" id="IPR058941">
    <property type="entry name" value="HTH_AT3G52170-like"/>
</dbReference>
<reference evidence="3" key="1">
    <citation type="journal article" date="2017" name="Gigascience">
        <title>The genome draft of coconut (Cocos nucifera).</title>
        <authorList>
            <person name="Xiao Y."/>
            <person name="Xu P."/>
            <person name="Fan H."/>
            <person name="Baudouin L."/>
            <person name="Xia W."/>
            <person name="Bocs S."/>
            <person name="Xu J."/>
            <person name="Li Q."/>
            <person name="Guo A."/>
            <person name="Zhou L."/>
            <person name="Li J."/>
            <person name="Wu Y."/>
            <person name="Ma Z."/>
            <person name="Armero A."/>
            <person name="Issali A.E."/>
            <person name="Liu N."/>
            <person name="Peng M."/>
            <person name="Yang Y."/>
        </authorList>
    </citation>
    <scope>NUCLEOTIDE SEQUENCE</scope>
    <source>
        <tissue evidence="3">Spear leaf of Hainan Tall coconut</tissue>
    </source>
</reference>
<feature type="domain" description="AT3G52170-like helix-turn-helix" evidence="2">
    <location>
        <begin position="115"/>
        <end position="151"/>
    </location>
</feature>
<dbReference type="InterPro" id="IPR058942">
    <property type="entry name" value="AT3G52170-like"/>
</dbReference>
<protein>
    <recommendedName>
        <fullName evidence="2">AT3G52170-like helix-turn-helix domain-containing protein</fullName>
    </recommendedName>
</protein>
<reference evidence="3" key="2">
    <citation type="submission" date="2019-07" db="EMBL/GenBank/DDBJ databases">
        <authorList>
            <person name="Yang Y."/>
            <person name="Bocs S."/>
            <person name="Baudouin L."/>
        </authorList>
    </citation>
    <scope>NUCLEOTIDE SEQUENCE</scope>
    <source>
        <tissue evidence="3">Spear leaf of Hainan Tall coconut</tissue>
    </source>
</reference>
<evidence type="ECO:0000256" key="1">
    <source>
        <dbReference type="SAM" id="MobiDB-lite"/>
    </source>
</evidence>
<comment type="caution">
    <text evidence="3">The sequence shown here is derived from an EMBL/GenBank/DDBJ whole genome shotgun (WGS) entry which is preliminary data.</text>
</comment>
<organism evidence="3 4">
    <name type="scientific">Cocos nucifera</name>
    <name type="common">Coconut palm</name>
    <dbReference type="NCBI Taxonomy" id="13894"/>
    <lineage>
        <taxon>Eukaryota</taxon>
        <taxon>Viridiplantae</taxon>
        <taxon>Streptophyta</taxon>
        <taxon>Embryophyta</taxon>
        <taxon>Tracheophyta</taxon>
        <taxon>Spermatophyta</taxon>
        <taxon>Magnoliopsida</taxon>
        <taxon>Liliopsida</taxon>
        <taxon>Arecaceae</taxon>
        <taxon>Arecoideae</taxon>
        <taxon>Cocoseae</taxon>
        <taxon>Attaleinae</taxon>
        <taxon>Cocos</taxon>
    </lineage>
</organism>
<sequence>MREAEEEEEERKKRHGRQAKTKRRRRRRARPARVAAIPIAIPIIIDSPSPDPIERGREERFELVASLSAPIHFFRFTSTFLPSGGFYRNERKLLISSVVLILGKERAFPSFPSIIPRYRTSNHGKFPSINLTHKEVGGSFYIVREIVRDIIQENKVLGPGDASLKALNLEAALEEHVSGSTDPGVHLTISSMMPMADHEGMEMSSMVNEHQSAESYELVKSDDQEIFASHANDVSVAEVLHDKSSDHLLNSNGLCQYDFLLNAQSKEENLQKPSGLTHGIAGIHEQNDPVPQGSLENSGIHKMEQPRPFNQSISITSPTKGLMLDEKDVEKKSRGVAEATDISLESNVIPTLTGTDVLPEATISVDLVNSNVSDQPVDPLVSGAKDIFPTASSSINSCDLDLSPLETKELINSQEVLGMQKSEVEVPFMPGNKVPDINSTKSSGTHTSSAVNKEATLVTSMISQTLGSPTSGTSSSEALPLLQPNDMENMAMKTESVSSESLFPSVKEISDSECSTKHEDIASNTDGGSNCSSVPGAVVKFSPESFLTHEVLSILTWEFVQCPSKSSGKADKELETPEVNPIWASIKAFVDAVIRFWTE</sequence>
<dbReference type="PANTHER" id="PTHR34568">
    <property type="entry name" value="RRM DOMAIN-CONTAINING PROTEIN"/>
    <property type="match status" value="1"/>
</dbReference>
<keyword evidence="4" id="KW-1185">Reference proteome</keyword>
<dbReference type="PANTHER" id="PTHR34568:SF1">
    <property type="entry name" value="DNA BINDING PROTEIN"/>
    <property type="match status" value="1"/>
</dbReference>
<evidence type="ECO:0000259" key="2">
    <source>
        <dbReference type="Pfam" id="PF25896"/>
    </source>
</evidence>
<evidence type="ECO:0000313" key="4">
    <source>
        <dbReference type="Proteomes" id="UP000797356"/>
    </source>
</evidence>
<proteinExistence type="predicted"/>
<evidence type="ECO:0000313" key="3">
    <source>
        <dbReference type="EMBL" id="KAG1365432.1"/>
    </source>
</evidence>
<dbReference type="AlphaFoldDB" id="A0A8K0NAD9"/>
<feature type="region of interest" description="Disordered" evidence="1">
    <location>
        <begin position="1"/>
        <end position="31"/>
    </location>
</feature>
<dbReference type="EMBL" id="CM017883">
    <property type="protein sequence ID" value="KAG1365432.1"/>
    <property type="molecule type" value="Genomic_DNA"/>
</dbReference>
<gene>
    <name evidence="3" type="ORF">COCNU_12G004320</name>
</gene>
<dbReference type="OrthoDB" id="787154at2759"/>